<gene>
    <name evidence="1" type="ORF">BSTOLATCC_MIC46450</name>
</gene>
<dbReference type="AlphaFoldDB" id="A0AAU9JSA8"/>
<protein>
    <submittedName>
        <fullName evidence="1">Uncharacterized protein</fullName>
    </submittedName>
</protein>
<sequence length="111" mass="13756">MKSIEIFLYRLLCRLRPRCNCKNSWSFWQQVRSFRQSRQIFTRKKFFNEDQHFERIEVFSQDYLANISSKFQAYKSHFSILAHMDEYLSRLRLKFNAAKSYWEIKINLKII</sequence>
<reference evidence="1" key="1">
    <citation type="submission" date="2021-09" db="EMBL/GenBank/DDBJ databases">
        <authorList>
            <consortium name="AG Swart"/>
            <person name="Singh M."/>
            <person name="Singh A."/>
            <person name="Seah K."/>
            <person name="Emmerich C."/>
        </authorList>
    </citation>
    <scope>NUCLEOTIDE SEQUENCE</scope>
    <source>
        <strain evidence="1">ATCC30299</strain>
    </source>
</reference>
<evidence type="ECO:0000313" key="2">
    <source>
        <dbReference type="Proteomes" id="UP001162131"/>
    </source>
</evidence>
<keyword evidence="2" id="KW-1185">Reference proteome</keyword>
<dbReference type="Proteomes" id="UP001162131">
    <property type="component" value="Unassembled WGS sequence"/>
</dbReference>
<comment type="caution">
    <text evidence="1">The sequence shown here is derived from an EMBL/GenBank/DDBJ whole genome shotgun (WGS) entry which is preliminary data.</text>
</comment>
<name>A0AAU9JSA8_9CILI</name>
<accession>A0AAU9JSA8</accession>
<proteinExistence type="predicted"/>
<evidence type="ECO:0000313" key="1">
    <source>
        <dbReference type="EMBL" id="CAG9328449.1"/>
    </source>
</evidence>
<organism evidence="1 2">
    <name type="scientific">Blepharisma stoltei</name>
    <dbReference type="NCBI Taxonomy" id="1481888"/>
    <lineage>
        <taxon>Eukaryota</taxon>
        <taxon>Sar</taxon>
        <taxon>Alveolata</taxon>
        <taxon>Ciliophora</taxon>
        <taxon>Postciliodesmatophora</taxon>
        <taxon>Heterotrichea</taxon>
        <taxon>Heterotrichida</taxon>
        <taxon>Blepharismidae</taxon>
        <taxon>Blepharisma</taxon>
    </lineage>
</organism>
<dbReference type="EMBL" id="CAJZBQ010000046">
    <property type="protein sequence ID" value="CAG9328449.1"/>
    <property type="molecule type" value="Genomic_DNA"/>
</dbReference>